<sequence length="307" mass="34883">MRHPEPFPADLTAAPFAVRDADRRNISRNRLRARDLTSPFRGVRVPLALVANAKPEKKFAALCDAYQTKLPPRWFFSGPTAARIMGIPVPHRLERMEVHVSSLVPHERPRGRWVRGHSAPGATVGTFRGRPVREPAEVWCELASVLDIDELIQAGDRLLSDKPFRLATREQLEAAVARHAGRAGAKKLREALPQLRERVWSPKETTVRLTMVRAGMPEPENNKPIYDENGKLVAIGDLVLEEFMTVVEYEGERWHADDRSIIDVDRFNALSALLWTIVRVRKHHTRADIERMVEKALRANGWTPEHP</sequence>
<reference evidence="2" key="1">
    <citation type="journal article" date="2019" name="Int. J. Syst. Evol. Microbiol.">
        <title>The Global Catalogue of Microorganisms (GCM) 10K type strain sequencing project: providing services to taxonomists for standard genome sequencing and annotation.</title>
        <authorList>
            <consortium name="The Broad Institute Genomics Platform"/>
            <consortium name="The Broad Institute Genome Sequencing Center for Infectious Disease"/>
            <person name="Wu L."/>
            <person name="Ma J."/>
        </authorList>
    </citation>
    <scope>NUCLEOTIDE SEQUENCE [LARGE SCALE GENOMIC DNA]</scope>
    <source>
        <strain evidence="2">JCM 17591</strain>
    </source>
</reference>
<protein>
    <recommendedName>
        <fullName evidence="3">DUF559 domain-containing protein</fullName>
    </recommendedName>
</protein>
<name>A0ABP8A2D6_9MICO</name>
<proteinExistence type="predicted"/>
<accession>A0ABP8A2D6</accession>
<evidence type="ECO:0008006" key="3">
    <source>
        <dbReference type="Google" id="ProtNLM"/>
    </source>
</evidence>
<comment type="caution">
    <text evidence="1">The sequence shown here is derived from an EMBL/GenBank/DDBJ whole genome shotgun (WGS) entry which is preliminary data.</text>
</comment>
<evidence type="ECO:0000313" key="1">
    <source>
        <dbReference type="EMBL" id="GAA4176180.1"/>
    </source>
</evidence>
<dbReference type="Proteomes" id="UP001501079">
    <property type="component" value="Unassembled WGS sequence"/>
</dbReference>
<keyword evidence="2" id="KW-1185">Reference proteome</keyword>
<evidence type="ECO:0000313" key="2">
    <source>
        <dbReference type="Proteomes" id="UP001501079"/>
    </source>
</evidence>
<dbReference type="EMBL" id="BAABBW010000003">
    <property type="protein sequence ID" value="GAA4176180.1"/>
    <property type="molecule type" value="Genomic_DNA"/>
</dbReference>
<organism evidence="1 2">
    <name type="scientific">Gryllotalpicola koreensis</name>
    <dbReference type="NCBI Taxonomy" id="993086"/>
    <lineage>
        <taxon>Bacteria</taxon>
        <taxon>Bacillati</taxon>
        <taxon>Actinomycetota</taxon>
        <taxon>Actinomycetes</taxon>
        <taxon>Micrococcales</taxon>
        <taxon>Microbacteriaceae</taxon>
        <taxon>Gryllotalpicola</taxon>
    </lineage>
</organism>
<dbReference type="RefSeq" id="WP_344754456.1">
    <property type="nucleotide sequence ID" value="NZ_BAABBW010000003.1"/>
</dbReference>
<gene>
    <name evidence="1" type="ORF">GCM10022287_23000</name>
</gene>